<keyword evidence="3" id="KW-1185">Reference proteome</keyword>
<dbReference type="WormBase" id="SRAE_0000028600">
    <property type="protein sequence ID" value="SRP05098"/>
    <property type="gene ID" value="WBGene00256028"/>
</dbReference>
<sequence length="82" mass="9432">MNFIKTNKIFVAFLFLYLTFIQFGESFLSSLNLENLNIIKKRGLTLGATGTLAEQLAKYHEENQKERVTEHFKDPSDPNSYG</sequence>
<dbReference type="GeneID" id="36373526"/>
<dbReference type="CTD" id="36373526"/>
<reference evidence="4" key="3">
    <citation type="submission" date="2020-12" db="UniProtKB">
        <authorList>
            <consortium name="WormBaseParasite"/>
        </authorList>
    </citation>
    <scope>IDENTIFICATION</scope>
</reference>
<evidence type="ECO:0000313" key="5">
    <source>
        <dbReference type="WormBase" id="SRAE_0000028600"/>
    </source>
</evidence>
<name>A0A090MSD0_STRRB</name>
<reference evidence="2" key="2">
    <citation type="submission" date="2014-09" db="EMBL/GenBank/DDBJ databases">
        <authorList>
            <person name="Aslett A.Martin."/>
        </authorList>
    </citation>
    <scope>NUCLEOTIDE SEQUENCE</scope>
    <source>
        <strain evidence="2">ED321 Heterogonic</strain>
    </source>
</reference>
<dbReference type="Proteomes" id="UP000035682">
    <property type="component" value="Unplaced"/>
</dbReference>
<accession>A0A090MSD0</accession>
<evidence type="ECO:0000313" key="2">
    <source>
        <dbReference type="EMBL" id="CEF61158.1"/>
    </source>
</evidence>
<evidence type="ECO:0000313" key="4">
    <source>
        <dbReference type="WBParaSite" id="SRAE_0000028600.1"/>
    </source>
</evidence>
<gene>
    <name evidence="2 4 5" type="ORF">SRAE_0000028600</name>
</gene>
<feature type="compositionally biased region" description="Basic and acidic residues" evidence="1">
    <location>
        <begin position="63"/>
        <end position="76"/>
    </location>
</feature>
<proteinExistence type="predicted"/>
<reference evidence="3" key="1">
    <citation type="submission" date="2014-09" db="EMBL/GenBank/DDBJ databases">
        <authorList>
            <person name="Martin A.A."/>
        </authorList>
    </citation>
    <scope>NUCLEOTIDE SEQUENCE</scope>
    <source>
        <strain evidence="3">ED321</strain>
    </source>
</reference>
<dbReference type="WBParaSite" id="SRAE_0000028600.1">
    <property type="protein sequence ID" value="SRAE_0000028600.1"/>
    <property type="gene ID" value="WBGene00256028"/>
</dbReference>
<evidence type="ECO:0000256" key="1">
    <source>
        <dbReference type="SAM" id="MobiDB-lite"/>
    </source>
</evidence>
<dbReference type="EMBL" id="LN609406">
    <property type="protein sequence ID" value="CEF61158.1"/>
    <property type="molecule type" value="Genomic_DNA"/>
</dbReference>
<dbReference type="RefSeq" id="XP_024500367.1">
    <property type="nucleotide sequence ID" value="XM_024646157.1"/>
</dbReference>
<protein>
    <submittedName>
        <fullName evidence="2 4">Uncharacterized protein</fullName>
    </submittedName>
</protein>
<evidence type="ECO:0000313" key="3">
    <source>
        <dbReference type="Proteomes" id="UP000035682"/>
    </source>
</evidence>
<feature type="region of interest" description="Disordered" evidence="1">
    <location>
        <begin position="63"/>
        <end position="82"/>
    </location>
</feature>
<dbReference type="AlphaFoldDB" id="A0A090MSD0"/>
<organism evidence="2">
    <name type="scientific">Strongyloides ratti</name>
    <name type="common">Parasitic roundworm</name>
    <dbReference type="NCBI Taxonomy" id="34506"/>
    <lineage>
        <taxon>Eukaryota</taxon>
        <taxon>Metazoa</taxon>
        <taxon>Ecdysozoa</taxon>
        <taxon>Nematoda</taxon>
        <taxon>Chromadorea</taxon>
        <taxon>Rhabditida</taxon>
        <taxon>Tylenchina</taxon>
        <taxon>Panagrolaimomorpha</taxon>
        <taxon>Strongyloidoidea</taxon>
        <taxon>Strongyloididae</taxon>
        <taxon>Strongyloides</taxon>
    </lineage>
</organism>